<protein>
    <submittedName>
        <fullName evidence="2">Alpha/beta hydrolase</fullName>
    </submittedName>
</protein>
<evidence type="ECO:0000313" key="2">
    <source>
        <dbReference type="EMBL" id="MBH8561388.1"/>
    </source>
</evidence>
<dbReference type="Proteomes" id="UP000632766">
    <property type="component" value="Unassembled WGS sequence"/>
</dbReference>
<dbReference type="EMBL" id="JAECZC010000004">
    <property type="protein sequence ID" value="MBH8561388.1"/>
    <property type="molecule type" value="Genomic_DNA"/>
</dbReference>
<proteinExistence type="predicted"/>
<evidence type="ECO:0000259" key="1">
    <source>
        <dbReference type="Pfam" id="PF00561"/>
    </source>
</evidence>
<evidence type="ECO:0000313" key="3">
    <source>
        <dbReference type="Proteomes" id="UP000632766"/>
    </source>
</evidence>
<dbReference type="InterPro" id="IPR029058">
    <property type="entry name" value="AB_hydrolase_fold"/>
</dbReference>
<gene>
    <name evidence="2" type="ORF">I8748_04210</name>
</gene>
<keyword evidence="3" id="KW-1185">Reference proteome</keyword>
<reference evidence="2 3" key="1">
    <citation type="journal article" date="2021" name="Int. J. Syst. Evol. Microbiol.">
        <title>Amazonocrinis nigriterrae gen. nov., sp. nov., Atlanticothrix silvestris gen. nov., sp. nov. and Dendronalium phyllosphericum gen. nov., sp. nov., nostocacean cyanobacteria from Brazilian environments.</title>
        <authorList>
            <person name="Alvarenga D.O."/>
            <person name="Andreote A.P.D."/>
            <person name="Branco L.H.Z."/>
            <person name="Delbaje E."/>
            <person name="Cruz R.B."/>
            <person name="Varani A.M."/>
            <person name="Fiore M.F."/>
        </authorList>
    </citation>
    <scope>NUCLEOTIDE SEQUENCE [LARGE SCALE GENOMIC DNA]</scope>
    <source>
        <strain evidence="2 3">CENA67</strain>
    </source>
</reference>
<dbReference type="SUPFAM" id="SSF53474">
    <property type="entry name" value="alpha/beta-Hydrolases"/>
    <property type="match status" value="1"/>
</dbReference>
<feature type="domain" description="AB hydrolase-1" evidence="1">
    <location>
        <begin position="37"/>
        <end position="136"/>
    </location>
</feature>
<sequence length="311" mass="35345">MKDWWQATFPKGRQSLVITDAKGYPVQIAYGEKGTGKPLILLHGIGSWSYNWRYSVAPLSKYFRVICFDAKGYGFSEKPLSRHEHQGHQLIEFERIIQALCDEPAVVVGESLGGLIALGLAQKNPELIERLVVVNVPIFTEGLPSLPMWLLAQTPIEVIQTIDFLRLAYLFAPIFRQMMALERRAVLFDPSILTEEDIYWISYPFIELPGTFAKVAEELRIAAREIENYQANKPNMLSDIQKNLSNIKCPTLILWGEQDTWFPVAHGQKLHQHIPHSQLKILPNCCHDASTGAFKLVNATIVEFLQKTNFL</sequence>
<dbReference type="AlphaFoldDB" id="A0A8J7HKQ4"/>
<dbReference type="RefSeq" id="WP_198123406.1">
    <property type="nucleotide sequence ID" value="NZ_JAECZC010000004.1"/>
</dbReference>
<dbReference type="PANTHER" id="PTHR43689">
    <property type="entry name" value="HYDROLASE"/>
    <property type="match status" value="1"/>
</dbReference>
<name>A0A8J7HKQ4_9NOST</name>
<dbReference type="GO" id="GO:0016787">
    <property type="term" value="F:hydrolase activity"/>
    <property type="evidence" value="ECO:0007669"/>
    <property type="project" value="UniProtKB-KW"/>
</dbReference>
<keyword evidence="2" id="KW-0378">Hydrolase</keyword>
<accession>A0A8J7HKQ4</accession>
<feature type="domain" description="AB hydrolase-1" evidence="1">
    <location>
        <begin position="225"/>
        <end position="289"/>
    </location>
</feature>
<organism evidence="2 3">
    <name type="scientific">Amazonocrinis nigriterrae CENA67</name>
    <dbReference type="NCBI Taxonomy" id="2794033"/>
    <lineage>
        <taxon>Bacteria</taxon>
        <taxon>Bacillati</taxon>
        <taxon>Cyanobacteriota</taxon>
        <taxon>Cyanophyceae</taxon>
        <taxon>Nostocales</taxon>
        <taxon>Nostocaceae</taxon>
        <taxon>Amazonocrinis</taxon>
        <taxon>Amazonocrinis nigriterrae</taxon>
    </lineage>
</organism>
<dbReference type="Pfam" id="PF00561">
    <property type="entry name" value="Abhydrolase_1"/>
    <property type="match status" value="2"/>
</dbReference>
<dbReference type="InterPro" id="IPR000073">
    <property type="entry name" value="AB_hydrolase_1"/>
</dbReference>
<dbReference type="PRINTS" id="PR00111">
    <property type="entry name" value="ABHYDROLASE"/>
</dbReference>
<comment type="caution">
    <text evidence="2">The sequence shown here is derived from an EMBL/GenBank/DDBJ whole genome shotgun (WGS) entry which is preliminary data.</text>
</comment>
<dbReference type="PANTHER" id="PTHR43689:SF8">
    <property type="entry name" value="ALPHA_BETA-HYDROLASES SUPERFAMILY PROTEIN"/>
    <property type="match status" value="1"/>
</dbReference>
<dbReference type="Gene3D" id="3.40.50.1820">
    <property type="entry name" value="alpha/beta hydrolase"/>
    <property type="match status" value="1"/>
</dbReference>